<dbReference type="InterPro" id="IPR045223">
    <property type="entry name" value="RACK1-like"/>
</dbReference>
<evidence type="ECO:0000313" key="6">
    <source>
        <dbReference type="Proteomes" id="UP000053235"/>
    </source>
</evidence>
<dbReference type="GO" id="GO:0045182">
    <property type="term" value="F:translation regulator activity"/>
    <property type="evidence" value="ECO:0007669"/>
    <property type="project" value="InterPro"/>
</dbReference>
<feature type="repeat" description="WD" evidence="4">
    <location>
        <begin position="79"/>
        <end position="110"/>
    </location>
</feature>
<keyword evidence="2 4" id="KW-0853">WD repeat</keyword>
<feature type="repeat" description="WD" evidence="4">
    <location>
        <begin position="1"/>
        <end position="29"/>
    </location>
</feature>
<dbReference type="InterPro" id="IPR020472">
    <property type="entry name" value="WD40_PAC1"/>
</dbReference>
<feature type="repeat" description="WD" evidence="4">
    <location>
        <begin position="37"/>
        <end position="71"/>
    </location>
</feature>
<dbReference type="SMART" id="SM00320">
    <property type="entry name" value="WD40"/>
    <property type="match status" value="5"/>
</dbReference>
<proteinExistence type="inferred from homology"/>
<evidence type="ECO:0000313" key="5">
    <source>
        <dbReference type="EMBL" id="CTQ77561.1"/>
    </source>
</evidence>
<dbReference type="SUPFAM" id="SSF50978">
    <property type="entry name" value="WD40 repeat-like"/>
    <property type="match status" value="1"/>
</dbReference>
<sequence length="804" mass="88568">MVLSLAFAPDGTRIVSGGSDGTVRLWTLDGSPVTEPFEGHTNAVVSVGFSADGTRIVSGSHDGTVRLWKLDGTPAAEPFEGHEDWIWSVALSPDGTRIVSGGDDGTVRLWAIDGSPATVPFEGQGDPVRSVAFSPDGTRIVSGGEDGIVRLWTLDGSPVTEPFEGHTGAVSSVGFSPDGTRIISGGSDGTVRAWDIFSKNSEILAYGCTRSEPVQFHIESNTTRPGYLWIGCGQRIIVLNRSYQKLGELYLSELGLAARIKSEGVYPPNDRLHRQFRAFGEDGTLLTRIDALPALSIERVRQVLLDEWSPWERAEKLLLDTYNIISIWYQNLGWLKAPFWPFLGWLLAICAATTTWILAPHRLANWAMPKVGSPKIPTWKWLAGVLTLFGYLGTTRRPLKAWIRKNRGQLEDQCFLEREPVKERDRYCELGHQPDIDDFHTALSSRTDGLRWIQGVGGTGKSALAYRMLKTAIVPGWIKNPPLPILIDEDWGNSLPAHISRLMRLNDRRPTEQMIEVFAASGFICPIIDALSERGMSDAVDQIEIAVGDKGLSNIIVTSRSSLPSGQIWERFGEIKARKLTPEFVPDFIRTYAPADRVEEVSQKVDPLLSNGGDISPLFLRFAIEQALIGDISATTAHQLVLNYVEALRAGKLDLNSVDMRRAAEITAIEAIRNSDTLTPQELEDAYLRGVLVREADKMPFMDAKREKKVDPLKVIDMLIFSGLLNRNAENMKLQFAYDPVAEYLAATWIAEAKDSDSASSIKQAVMNKPEAAVTQMLSEINFWASNAAVSFSPAPSSEPAPVE</sequence>
<dbReference type="InterPro" id="IPR019775">
    <property type="entry name" value="WD40_repeat_CS"/>
</dbReference>
<dbReference type="GO" id="GO:0043022">
    <property type="term" value="F:ribosome binding"/>
    <property type="evidence" value="ECO:0007669"/>
    <property type="project" value="InterPro"/>
</dbReference>
<dbReference type="PANTHER" id="PTHR19868">
    <property type="entry name" value="RECEPTOR FOR ACTIVATED PROTEIN KINASE C RACK1"/>
    <property type="match status" value="1"/>
</dbReference>
<dbReference type="PROSITE" id="PS00678">
    <property type="entry name" value="WD_REPEATS_1"/>
    <property type="match status" value="1"/>
</dbReference>
<evidence type="ECO:0000256" key="1">
    <source>
        <dbReference type="ARBA" id="ARBA00007253"/>
    </source>
</evidence>
<dbReference type="AlphaFoldDB" id="A0A0M7ASS9"/>
<keyword evidence="3" id="KW-0677">Repeat</keyword>
<dbReference type="InterPro" id="IPR001680">
    <property type="entry name" value="WD40_rpt"/>
</dbReference>
<dbReference type="PROSITE" id="PS50294">
    <property type="entry name" value="WD_REPEATS_REGION"/>
    <property type="match status" value="5"/>
</dbReference>
<gene>
    <name evidence="5" type="ORF">LAX5112_04952</name>
</gene>
<dbReference type="CDD" id="cd00200">
    <property type="entry name" value="WD40"/>
    <property type="match status" value="1"/>
</dbReference>
<dbReference type="EMBL" id="CXWD01000037">
    <property type="protein sequence ID" value="CTQ77561.1"/>
    <property type="molecule type" value="Genomic_DNA"/>
</dbReference>
<dbReference type="InterPro" id="IPR015943">
    <property type="entry name" value="WD40/YVTN_repeat-like_dom_sf"/>
</dbReference>
<comment type="similarity">
    <text evidence="1">Belongs to the WD repeat G protein beta family. Ribosomal protein RACK1 subfamily.</text>
</comment>
<evidence type="ECO:0000256" key="3">
    <source>
        <dbReference type="ARBA" id="ARBA00022737"/>
    </source>
</evidence>
<feature type="repeat" description="WD" evidence="4">
    <location>
        <begin position="163"/>
        <end position="196"/>
    </location>
</feature>
<dbReference type="PROSITE" id="PS50082">
    <property type="entry name" value="WD_REPEATS_2"/>
    <property type="match status" value="5"/>
</dbReference>
<evidence type="ECO:0000256" key="4">
    <source>
        <dbReference type="PROSITE-ProRule" id="PRU00221"/>
    </source>
</evidence>
<reference evidence="6" key="1">
    <citation type="submission" date="2015-07" db="EMBL/GenBank/DDBJ databases">
        <authorList>
            <person name="Rodrigo-Torres Lidia"/>
            <person name="Arahal R.David."/>
        </authorList>
    </citation>
    <scope>NUCLEOTIDE SEQUENCE [LARGE SCALE GENOMIC DNA]</scope>
    <source>
        <strain evidence="6">CECT 5112</strain>
    </source>
</reference>
<dbReference type="PRINTS" id="PR00320">
    <property type="entry name" value="GPROTEINBRPT"/>
</dbReference>
<organism evidence="5 6">
    <name type="scientific">Roseibium alexandrii</name>
    <dbReference type="NCBI Taxonomy" id="388408"/>
    <lineage>
        <taxon>Bacteria</taxon>
        <taxon>Pseudomonadati</taxon>
        <taxon>Pseudomonadota</taxon>
        <taxon>Alphaproteobacteria</taxon>
        <taxon>Hyphomicrobiales</taxon>
        <taxon>Stappiaceae</taxon>
        <taxon>Roseibium</taxon>
    </lineage>
</organism>
<dbReference type="STRING" id="388408.LAX5112_04952"/>
<dbReference type="Proteomes" id="UP000053235">
    <property type="component" value="Unassembled WGS sequence"/>
</dbReference>
<feature type="repeat" description="WD" evidence="4">
    <location>
        <begin position="121"/>
        <end position="155"/>
    </location>
</feature>
<dbReference type="Gene3D" id="2.130.10.10">
    <property type="entry name" value="YVTN repeat-like/Quinoprotein amine dehydrogenase"/>
    <property type="match status" value="2"/>
</dbReference>
<keyword evidence="6" id="KW-1185">Reference proteome</keyword>
<dbReference type="InterPro" id="IPR036322">
    <property type="entry name" value="WD40_repeat_dom_sf"/>
</dbReference>
<name>A0A0M7ASS9_9HYPH</name>
<evidence type="ECO:0000256" key="2">
    <source>
        <dbReference type="ARBA" id="ARBA00022574"/>
    </source>
</evidence>
<protein>
    <submittedName>
        <fullName evidence="5">Uncharacterized protein</fullName>
    </submittedName>
</protein>
<dbReference type="Pfam" id="PF00400">
    <property type="entry name" value="WD40"/>
    <property type="match status" value="5"/>
</dbReference>
<accession>A0A0M7ASS9</accession>